<gene>
    <name evidence="7" type="ORF">ACFFVB_00355</name>
</gene>
<accession>A0ABV5EWI5</accession>
<evidence type="ECO:0000256" key="1">
    <source>
        <dbReference type="ARBA" id="ARBA00004236"/>
    </source>
</evidence>
<keyword evidence="3" id="KW-0328">Glycosyltransferase</keyword>
<evidence type="ECO:0000313" key="7">
    <source>
        <dbReference type="EMBL" id="MFB9051515.1"/>
    </source>
</evidence>
<dbReference type="CDD" id="cd02522">
    <property type="entry name" value="GT_2_like_a"/>
    <property type="match status" value="1"/>
</dbReference>
<organism evidence="7 8">
    <name type="scientific">Formosa undariae</name>
    <dbReference type="NCBI Taxonomy" id="1325436"/>
    <lineage>
        <taxon>Bacteria</taxon>
        <taxon>Pseudomonadati</taxon>
        <taxon>Bacteroidota</taxon>
        <taxon>Flavobacteriia</taxon>
        <taxon>Flavobacteriales</taxon>
        <taxon>Flavobacteriaceae</taxon>
        <taxon>Formosa</taxon>
    </lineage>
</organism>
<evidence type="ECO:0000256" key="2">
    <source>
        <dbReference type="ARBA" id="ARBA00022475"/>
    </source>
</evidence>
<dbReference type="PANTHER" id="PTHR43646:SF2">
    <property type="entry name" value="GLYCOSYLTRANSFERASE 2-LIKE DOMAIN-CONTAINING PROTEIN"/>
    <property type="match status" value="1"/>
</dbReference>
<evidence type="ECO:0000256" key="5">
    <source>
        <dbReference type="ARBA" id="ARBA00023136"/>
    </source>
</evidence>
<keyword evidence="4" id="KW-0808">Transferase</keyword>
<keyword evidence="2" id="KW-1003">Cell membrane</keyword>
<proteinExistence type="predicted"/>
<dbReference type="Pfam" id="PF00535">
    <property type="entry name" value="Glycos_transf_2"/>
    <property type="match status" value="1"/>
</dbReference>
<dbReference type="EMBL" id="JBHMEZ010000001">
    <property type="protein sequence ID" value="MFB9051515.1"/>
    <property type="molecule type" value="Genomic_DNA"/>
</dbReference>
<protein>
    <submittedName>
        <fullName evidence="7">TIGR04283 family arsenosugar biosynthesis glycosyltransferase</fullName>
    </submittedName>
</protein>
<dbReference type="NCBIfam" id="TIGR04283">
    <property type="entry name" value="glyco_like_mftF"/>
    <property type="match status" value="1"/>
</dbReference>
<dbReference type="InterPro" id="IPR026461">
    <property type="entry name" value="Trfase_2_rSAM/seldom_assoc"/>
</dbReference>
<dbReference type="InterPro" id="IPR001173">
    <property type="entry name" value="Glyco_trans_2-like"/>
</dbReference>
<feature type="domain" description="Glycosyltransferase 2-like" evidence="6">
    <location>
        <begin position="5"/>
        <end position="108"/>
    </location>
</feature>
<comment type="subcellular location">
    <subcellularLocation>
        <location evidence="1">Cell membrane</location>
    </subcellularLocation>
</comment>
<keyword evidence="5" id="KW-0472">Membrane</keyword>
<dbReference type="SUPFAM" id="SSF53448">
    <property type="entry name" value="Nucleotide-diphospho-sugar transferases"/>
    <property type="match status" value="1"/>
</dbReference>
<dbReference type="RefSeq" id="WP_382380008.1">
    <property type="nucleotide sequence ID" value="NZ_JBHMEZ010000001.1"/>
</dbReference>
<sequence length="234" mass="26734">MSNISIVIPVLNEVGNIDKLIPYLLHNSSLEHISEIIVVDGGSTDGTQNIVNSFPEVRLVNSEKGRGTQMNTGAKLTKGTILYFLHADSYPPKNFDTYILETISNKSEAGCFKMAFNSSHWWLRLAGWLTQFSWKISRGGDQSLFVNKSLFDTLGGYNTDYKIYEDNHFINSLYKVTKFTVIQEKLTTSARRYQSKGIWTLQYHFLVIHLKYSLGASPKALHNYYLKYINVKKQ</sequence>
<evidence type="ECO:0000259" key="6">
    <source>
        <dbReference type="Pfam" id="PF00535"/>
    </source>
</evidence>
<reference evidence="7 8" key="1">
    <citation type="submission" date="2024-09" db="EMBL/GenBank/DDBJ databases">
        <authorList>
            <person name="Sun Q."/>
            <person name="Mori K."/>
        </authorList>
    </citation>
    <scope>NUCLEOTIDE SEQUENCE [LARGE SCALE GENOMIC DNA]</scope>
    <source>
        <strain evidence="7 8">CECT 8286</strain>
    </source>
</reference>
<dbReference type="Gene3D" id="3.90.550.10">
    <property type="entry name" value="Spore Coat Polysaccharide Biosynthesis Protein SpsA, Chain A"/>
    <property type="match status" value="1"/>
</dbReference>
<keyword evidence="8" id="KW-1185">Reference proteome</keyword>
<evidence type="ECO:0000313" key="8">
    <source>
        <dbReference type="Proteomes" id="UP001589605"/>
    </source>
</evidence>
<name>A0ABV5EWI5_9FLAO</name>
<evidence type="ECO:0000256" key="4">
    <source>
        <dbReference type="ARBA" id="ARBA00022679"/>
    </source>
</evidence>
<comment type="caution">
    <text evidence="7">The sequence shown here is derived from an EMBL/GenBank/DDBJ whole genome shotgun (WGS) entry which is preliminary data.</text>
</comment>
<dbReference type="Proteomes" id="UP001589605">
    <property type="component" value="Unassembled WGS sequence"/>
</dbReference>
<evidence type="ECO:0000256" key="3">
    <source>
        <dbReference type="ARBA" id="ARBA00022676"/>
    </source>
</evidence>
<dbReference type="InterPro" id="IPR029044">
    <property type="entry name" value="Nucleotide-diphossugar_trans"/>
</dbReference>
<dbReference type="PANTHER" id="PTHR43646">
    <property type="entry name" value="GLYCOSYLTRANSFERASE"/>
    <property type="match status" value="1"/>
</dbReference>